<evidence type="ECO:0000259" key="4">
    <source>
        <dbReference type="SMART" id="SM00563"/>
    </source>
</evidence>
<protein>
    <submittedName>
        <fullName evidence="5">Acyltransferase</fullName>
    </submittedName>
</protein>
<reference evidence="5 6" key="1">
    <citation type="submission" date="2016-01" db="EMBL/GenBank/DDBJ databases">
        <title>Whole genome sequence and analysis of Micromonospora rosaria DSM 803, which can produce antibacterial substance rosamicin.</title>
        <authorList>
            <person name="Yang H."/>
            <person name="He X."/>
            <person name="Zhu D."/>
        </authorList>
    </citation>
    <scope>NUCLEOTIDE SEQUENCE [LARGE SCALE GENOMIC DNA]</scope>
    <source>
        <strain evidence="5 6">DSM 803</strain>
    </source>
</reference>
<dbReference type="GO" id="GO:0006654">
    <property type="term" value="P:phosphatidic acid biosynthetic process"/>
    <property type="evidence" value="ECO:0007669"/>
    <property type="project" value="TreeGrafter"/>
</dbReference>
<sequence>MGRRKLGFWQRFAVVVVKPVMTVWTRRTWRGMEHLRRDGGVIIVANHISHADPLVSAHFVYDAGRWPRFLGKASVFRVPVVGWLLHRCRQIPVERGTVDAVKSLDALVAALNEDGAVVIYPEGTTTRHPDLWPMRGKTGAARLALATGAPVVPLAMWGPERMFDPRTKRFSVRPRIPVSVSAGPPVDLGRWQGATPTRATLEEMTDEIMLRLRDLLAEIRGGTPPPLWQRPARAGDGGERPEAAA</sequence>
<dbReference type="Proteomes" id="UP000070620">
    <property type="component" value="Unassembled WGS sequence"/>
</dbReference>
<dbReference type="OrthoDB" id="9806008at2"/>
<gene>
    <name evidence="5" type="ORF">AWW66_04315</name>
</gene>
<name>A0A136PXG9_9ACTN</name>
<dbReference type="InterPro" id="IPR002123">
    <property type="entry name" value="Plipid/glycerol_acylTrfase"/>
</dbReference>
<dbReference type="Pfam" id="PF01553">
    <property type="entry name" value="Acyltransferase"/>
    <property type="match status" value="1"/>
</dbReference>
<dbReference type="PANTHER" id="PTHR10434:SF55">
    <property type="entry name" value="POSSIBLE ACYLTRANSFERASE"/>
    <property type="match status" value="1"/>
</dbReference>
<keyword evidence="2 5" id="KW-0012">Acyltransferase</keyword>
<dbReference type="GO" id="GO:0005886">
    <property type="term" value="C:plasma membrane"/>
    <property type="evidence" value="ECO:0007669"/>
    <property type="project" value="TreeGrafter"/>
</dbReference>
<dbReference type="EMBL" id="LRQV01000008">
    <property type="protein sequence ID" value="KXK63169.1"/>
    <property type="molecule type" value="Genomic_DNA"/>
</dbReference>
<evidence type="ECO:0000256" key="1">
    <source>
        <dbReference type="ARBA" id="ARBA00022679"/>
    </source>
</evidence>
<evidence type="ECO:0000256" key="3">
    <source>
        <dbReference type="SAM" id="MobiDB-lite"/>
    </source>
</evidence>
<evidence type="ECO:0000313" key="5">
    <source>
        <dbReference type="EMBL" id="KXK63169.1"/>
    </source>
</evidence>
<dbReference type="CDD" id="cd07989">
    <property type="entry name" value="LPLAT_AGPAT-like"/>
    <property type="match status" value="1"/>
</dbReference>
<feature type="compositionally biased region" description="Basic and acidic residues" evidence="3">
    <location>
        <begin position="236"/>
        <end position="245"/>
    </location>
</feature>
<keyword evidence="1 5" id="KW-0808">Transferase</keyword>
<comment type="caution">
    <text evidence="5">The sequence shown here is derived from an EMBL/GenBank/DDBJ whole genome shotgun (WGS) entry which is preliminary data.</text>
</comment>
<accession>A0A136PXG9</accession>
<proteinExistence type="predicted"/>
<feature type="domain" description="Phospholipid/glycerol acyltransferase" evidence="4">
    <location>
        <begin position="41"/>
        <end position="159"/>
    </location>
</feature>
<dbReference type="SMART" id="SM00563">
    <property type="entry name" value="PlsC"/>
    <property type="match status" value="1"/>
</dbReference>
<evidence type="ECO:0000313" key="6">
    <source>
        <dbReference type="Proteomes" id="UP000070620"/>
    </source>
</evidence>
<organism evidence="5 6">
    <name type="scientific">Micromonospora rosaria</name>
    <dbReference type="NCBI Taxonomy" id="47874"/>
    <lineage>
        <taxon>Bacteria</taxon>
        <taxon>Bacillati</taxon>
        <taxon>Actinomycetota</taxon>
        <taxon>Actinomycetes</taxon>
        <taxon>Micromonosporales</taxon>
        <taxon>Micromonosporaceae</taxon>
        <taxon>Micromonospora</taxon>
    </lineage>
</organism>
<feature type="region of interest" description="Disordered" evidence="3">
    <location>
        <begin position="221"/>
        <end position="245"/>
    </location>
</feature>
<keyword evidence="6" id="KW-1185">Reference proteome</keyword>
<dbReference type="SUPFAM" id="SSF69593">
    <property type="entry name" value="Glycerol-3-phosphate (1)-acyltransferase"/>
    <property type="match status" value="1"/>
</dbReference>
<evidence type="ECO:0000256" key="2">
    <source>
        <dbReference type="ARBA" id="ARBA00023315"/>
    </source>
</evidence>
<dbReference type="RefSeq" id="WP_067360118.1">
    <property type="nucleotide sequence ID" value="NZ_JBIUBN010000013.1"/>
</dbReference>
<dbReference type="GO" id="GO:0003841">
    <property type="term" value="F:1-acylglycerol-3-phosphate O-acyltransferase activity"/>
    <property type="evidence" value="ECO:0007669"/>
    <property type="project" value="TreeGrafter"/>
</dbReference>
<dbReference type="PANTHER" id="PTHR10434">
    <property type="entry name" value="1-ACYL-SN-GLYCEROL-3-PHOSPHATE ACYLTRANSFERASE"/>
    <property type="match status" value="1"/>
</dbReference>
<dbReference type="AlphaFoldDB" id="A0A136PXG9"/>